<evidence type="ECO:0000256" key="3">
    <source>
        <dbReference type="ARBA" id="ARBA00022723"/>
    </source>
</evidence>
<feature type="domain" description="Cytochrome c" evidence="8">
    <location>
        <begin position="126"/>
        <end position="209"/>
    </location>
</feature>
<keyword evidence="2 6" id="KW-0349">Heme</keyword>
<dbReference type="Gene3D" id="1.10.760.10">
    <property type="entry name" value="Cytochrome c-like domain"/>
    <property type="match status" value="2"/>
</dbReference>
<gene>
    <name evidence="9" type="ORF">SAMN06295937_1006137</name>
</gene>
<keyword evidence="5 6" id="KW-0408">Iron</keyword>
<dbReference type="PROSITE" id="PS51007">
    <property type="entry name" value="CYTC"/>
    <property type="match status" value="2"/>
</dbReference>
<reference evidence="10" key="1">
    <citation type="submission" date="2017-02" db="EMBL/GenBank/DDBJ databases">
        <authorList>
            <person name="Varghese N."/>
            <person name="Submissions S."/>
        </authorList>
    </citation>
    <scope>NUCLEOTIDE SEQUENCE [LARGE SCALE GENOMIC DNA]</scope>
    <source>
        <strain evidence="10">R11H</strain>
    </source>
</reference>
<evidence type="ECO:0000313" key="10">
    <source>
        <dbReference type="Proteomes" id="UP000190044"/>
    </source>
</evidence>
<keyword evidence="10" id="KW-1185">Reference proteome</keyword>
<feature type="compositionally biased region" description="Basic and acidic residues" evidence="7">
    <location>
        <begin position="219"/>
        <end position="230"/>
    </location>
</feature>
<keyword evidence="3 6" id="KW-0479">Metal-binding</keyword>
<dbReference type="InterPro" id="IPR009056">
    <property type="entry name" value="Cyt_c-like_dom"/>
</dbReference>
<evidence type="ECO:0000256" key="6">
    <source>
        <dbReference type="PROSITE-ProRule" id="PRU00433"/>
    </source>
</evidence>
<dbReference type="Pfam" id="PF00034">
    <property type="entry name" value="Cytochrom_C"/>
    <property type="match status" value="2"/>
</dbReference>
<keyword evidence="1" id="KW-0813">Transport</keyword>
<evidence type="ECO:0000313" key="9">
    <source>
        <dbReference type="EMBL" id="SKB45652.1"/>
    </source>
</evidence>
<evidence type="ECO:0000259" key="8">
    <source>
        <dbReference type="PROSITE" id="PS51007"/>
    </source>
</evidence>
<evidence type="ECO:0000256" key="7">
    <source>
        <dbReference type="SAM" id="MobiDB-lite"/>
    </source>
</evidence>
<dbReference type="AlphaFoldDB" id="A0A1T5BED0"/>
<keyword evidence="4" id="KW-0249">Electron transport</keyword>
<evidence type="ECO:0000256" key="2">
    <source>
        <dbReference type="ARBA" id="ARBA00022617"/>
    </source>
</evidence>
<name>A0A1T5BED0_9SPHN</name>
<dbReference type="GO" id="GO:0046872">
    <property type="term" value="F:metal ion binding"/>
    <property type="evidence" value="ECO:0007669"/>
    <property type="project" value="UniProtKB-KW"/>
</dbReference>
<dbReference type="GO" id="GO:0020037">
    <property type="term" value="F:heme binding"/>
    <property type="evidence" value="ECO:0007669"/>
    <property type="project" value="InterPro"/>
</dbReference>
<dbReference type="Proteomes" id="UP000190044">
    <property type="component" value="Unassembled WGS sequence"/>
</dbReference>
<feature type="domain" description="Cytochrome c" evidence="8">
    <location>
        <begin position="23"/>
        <end position="110"/>
    </location>
</feature>
<organism evidence="9 10">
    <name type="scientific">Sphingopyxis flava</name>
    <dbReference type="NCBI Taxonomy" id="1507287"/>
    <lineage>
        <taxon>Bacteria</taxon>
        <taxon>Pseudomonadati</taxon>
        <taxon>Pseudomonadota</taxon>
        <taxon>Alphaproteobacteria</taxon>
        <taxon>Sphingomonadales</taxon>
        <taxon>Sphingomonadaceae</taxon>
        <taxon>Sphingopyxis</taxon>
    </lineage>
</organism>
<dbReference type="InterPro" id="IPR036909">
    <property type="entry name" value="Cyt_c-like_dom_sf"/>
</dbReference>
<evidence type="ECO:0000256" key="5">
    <source>
        <dbReference type="ARBA" id="ARBA00023004"/>
    </source>
</evidence>
<proteinExistence type="predicted"/>
<evidence type="ECO:0000256" key="4">
    <source>
        <dbReference type="ARBA" id="ARBA00022982"/>
    </source>
</evidence>
<dbReference type="GO" id="GO:0009055">
    <property type="term" value="F:electron transfer activity"/>
    <property type="evidence" value="ECO:0007669"/>
    <property type="project" value="InterPro"/>
</dbReference>
<dbReference type="EMBL" id="FUYP01000006">
    <property type="protein sequence ID" value="SKB45652.1"/>
    <property type="molecule type" value="Genomic_DNA"/>
</dbReference>
<dbReference type="InterPro" id="IPR050597">
    <property type="entry name" value="Cytochrome_c_Oxidase_Subunit"/>
</dbReference>
<evidence type="ECO:0000256" key="1">
    <source>
        <dbReference type="ARBA" id="ARBA00022448"/>
    </source>
</evidence>
<dbReference type="OrthoDB" id="9773456at2"/>
<dbReference type="PANTHER" id="PTHR33751:SF9">
    <property type="entry name" value="CYTOCHROME C4"/>
    <property type="match status" value="1"/>
</dbReference>
<protein>
    <submittedName>
        <fullName evidence="9">Cytochrome c553</fullName>
    </submittedName>
</protein>
<dbReference type="PANTHER" id="PTHR33751">
    <property type="entry name" value="CBB3-TYPE CYTOCHROME C OXIDASE SUBUNIT FIXP"/>
    <property type="match status" value="1"/>
</dbReference>
<sequence length="247" mass="25466">MRFTSLLWLVPIAACSAPAPESRFRESGEVIAFGGGDGGAEAACFTCHGIEGQGDGRASPRLAGLDKGYLHRQLDDFASGRRDHAVMRAIARRLDGGDRSKVAAYYAGLPIPANQLVELQDSGAAGLYNNGDAGRDLAPCASCHGSTGEGAGPGNPPLAGQPAAYIAAQLAAFRDGSRNNDALGEMRAISRRLTGGEIRAVADHVAALPAARPRAVRAASREGHRGDPRNDVSVPHRRAAGSSPPAG</sequence>
<dbReference type="SUPFAM" id="SSF46626">
    <property type="entry name" value="Cytochrome c"/>
    <property type="match status" value="2"/>
</dbReference>
<accession>A0A1T5BED0</accession>
<feature type="region of interest" description="Disordered" evidence="7">
    <location>
        <begin position="210"/>
        <end position="247"/>
    </location>
</feature>